<accession>A0A090CXS7</accession>
<dbReference type="PROSITE" id="PS51296">
    <property type="entry name" value="RIESKE"/>
    <property type="match status" value="1"/>
</dbReference>
<reference evidence="8" key="2">
    <citation type="submission" date="2014-09" db="EMBL/GenBank/DDBJ databases">
        <title>Criblamydia sequanensis harbors a mega-plasmid encoding arsenite resistance.</title>
        <authorList>
            <person name="Bertelli C."/>
            <person name="Goesmann A."/>
            <person name="Greub G."/>
        </authorList>
    </citation>
    <scope>NUCLEOTIDE SEQUENCE [LARGE SCALE GENOMIC DNA]</scope>
    <source>
        <strain evidence="8">CRIB-18</strain>
    </source>
</reference>
<dbReference type="STRING" id="1437425.CSEC_0137"/>
<dbReference type="RefSeq" id="WP_041016485.1">
    <property type="nucleotide sequence ID" value="NZ_CCEJ010000001.1"/>
</dbReference>
<dbReference type="OrthoDB" id="9795104at2"/>
<comment type="cofactor">
    <cofactor evidence="5">
        <name>[2Fe-2S] cluster</name>
        <dbReference type="ChEBI" id="CHEBI:190135"/>
    </cofactor>
</comment>
<dbReference type="InterPro" id="IPR017941">
    <property type="entry name" value="Rieske_2Fe-2S"/>
</dbReference>
<keyword evidence="2" id="KW-0479">Metal-binding</keyword>
<reference evidence="8" key="1">
    <citation type="submission" date="2013-12" db="EMBL/GenBank/DDBJ databases">
        <authorList>
            <person name="Linke B."/>
        </authorList>
    </citation>
    <scope>NUCLEOTIDE SEQUENCE [LARGE SCALE GENOMIC DNA]</scope>
    <source>
        <strain evidence="8">CRIB-18</strain>
    </source>
</reference>
<dbReference type="SUPFAM" id="SSF50022">
    <property type="entry name" value="ISP domain"/>
    <property type="match status" value="1"/>
</dbReference>
<dbReference type="GO" id="GO:0051537">
    <property type="term" value="F:2 iron, 2 sulfur cluster binding"/>
    <property type="evidence" value="ECO:0007669"/>
    <property type="project" value="UniProtKB-KW"/>
</dbReference>
<dbReference type="InterPro" id="IPR036922">
    <property type="entry name" value="Rieske_2Fe-2S_sf"/>
</dbReference>
<evidence type="ECO:0000313" key="8">
    <source>
        <dbReference type="EMBL" id="CDR32977.1"/>
    </source>
</evidence>
<sequence>MRTKIALLEDIPVGKARIVSIPGGEEIALFNIEGKILALSNECPHDGGPLGEGTIEDCKVTCPWHGWEFNIATGACTNVEGEEAKRYDIEIENGEIFLVTKT</sequence>
<dbReference type="GO" id="GO:0046872">
    <property type="term" value="F:metal ion binding"/>
    <property type="evidence" value="ECO:0007669"/>
    <property type="project" value="UniProtKB-KW"/>
</dbReference>
<organism evidence="8 9">
    <name type="scientific">Candidatus Criblamydia sequanensis CRIB-18</name>
    <dbReference type="NCBI Taxonomy" id="1437425"/>
    <lineage>
        <taxon>Bacteria</taxon>
        <taxon>Pseudomonadati</taxon>
        <taxon>Chlamydiota</taxon>
        <taxon>Chlamydiia</taxon>
        <taxon>Parachlamydiales</taxon>
        <taxon>Candidatus Criblamydiaceae</taxon>
        <taxon>Candidatus Criblamydia</taxon>
    </lineage>
</organism>
<keyword evidence="3" id="KW-0408">Iron</keyword>
<dbReference type="Pfam" id="PF00355">
    <property type="entry name" value="Rieske"/>
    <property type="match status" value="1"/>
</dbReference>
<evidence type="ECO:0000259" key="7">
    <source>
        <dbReference type="PROSITE" id="PS51296"/>
    </source>
</evidence>
<dbReference type="PANTHER" id="PTHR21496:SF0">
    <property type="entry name" value="RIESKE DOMAIN-CONTAINING PROTEIN"/>
    <property type="match status" value="1"/>
</dbReference>
<evidence type="ECO:0000313" key="9">
    <source>
        <dbReference type="Proteomes" id="UP000031552"/>
    </source>
</evidence>
<dbReference type="EMBL" id="CCEJ010000001">
    <property type="protein sequence ID" value="CDR32977.1"/>
    <property type="molecule type" value="Genomic_DNA"/>
</dbReference>
<evidence type="ECO:0000256" key="3">
    <source>
        <dbReference type="ARBA" id="ARBA00023004"/>
    </source>
</evidence>
<evidence type="ECO:0000256" key="2">
    <source>
        <dbReference type="ARBA" id="ARBA00022723"/>
    </source>
</evidence>
<proteinExistence type="inferred from homology"/>
<comment type="caution">
    <text evidence="8">The sequence shown here is derived from an EMBL/GenBank/DDBJ whole genome shotgun (WGS) entry which is preliminary data.</text>
</comment>
<name>A0A090CXS7_9BACT</name>
<evidence type="ECO:0000256" key="1">
    <source>
        <dbReference type="ARBA" id="ARBA00022714"/>
    </source>
</evidence>
<keyword evidence="9" id="KW-1185">Reference proteome</keyword>
<keyword evidence="4" id="KW-0411">Iron-sulfur</keyword>
<dbReference type="AlphaFoldDB" id="A0A090CXS7"/>
<keyword evidence="1" id="KW-0001">2Fe-2S</keyword>
<dbReference type="PANTHER" id="PTHR21496">
    <property type="entry name" value="FERREDOXIN-RELATED"/>
    <property type="match status" value="1"/>
</dbReference>
<gene>
    <name evidence="8" type="ORF">CSEC_0137</name>
</gene>
<comment type="similarity">
    <text evidence="6">Belongs to the bacterial ring-hydroxylating dioxygenase ferredoxin component family.</text>
</comment>
<evidence type="ECO:0000256" key="4">
    <source>
        <dbReference type="ARBA" id="ARBA00023014"/>
    </source>
</evidence>
<dbReference type="eggNOG" id="COG2146">
    <property type="taxonomic scope" value="Bacteria"/>
</dbReference>
<protein>
    <recommendedName>
        <fullName evidence="7">Rieske domain-containing protein</fullName>
    </recommendedName>
</protein>
<feature type="domain" description="Rieske" evidence="7">
    <location>
        <begin position="3"/>
        <end position="98"/>
    </location>
</feature>
<evidence type="ECO:0000256" key="6">
    <source>
        <dbReference type="ARBA" id="ARBA00038001"/>
    </source>
</evidence>
<dbReference type="Gene3D" id="2.102.10.10">
    <property type="entry name" value="Rieske [2Fe-2S] iron-sulphur domain"/>
    <property type="match status" value="1"/>
</dbReference>
<dbReference type="Proteomes" id="UP000031552">
    <property type="component" value="Unassembled WGS sequence"/>
</dbReference>
<evidence type="ECO:0000256" key="5">
    <source>
        <dbReference type="ARBA" id="ARBA00034078"/>
    </source>
</evidence>